<name>A0A2S7WYR0_9FLAO</name>
<dbReference type="SMART" id="SM00387">
    <property type="entry name" value="HATPase_c"/>
    <property type="match status" value="1"/>
</dbReference>
<dbReference type="InterPro" id="IPR036890">
    <property type="entry name" value="HATPase_C_sf"/>
</dbReference>
<comment type="caution">
    <text evidence="8">The sequence shown here is derived from an EMBL/GenBank/DDBJ whole genome shotgun (WGS) entry which is preliminary data.</text>
</comment>
<dbReference type="Gene3D" id="3.30.565.10">
    <property type="entry name" value="Histidine kinase-like ATPase, C-terminal domain"/>
    <property type="match status" value="1"/>
</dbReference>
<dbReference type="OrthoDB" id="9781208at2"/>
<keyword evidence="6" id="KW-1133">Transmembrane helix</keyword>
<evidence type="ECO:0000256" key="1">
    <source>
        <dbReference type="ARBA" id="ARBA00000085"/>
    </source>
</evidence>
<dbReference type="RefSeq" id="WP_105021209.1">
    <property type="nucleotide sequence ID" value="NZ_MSCM01000001.1"/>
</dbReference>
<protein>
    <recommendedName>
        <fullName evidence="2">histidine kinase</fullName>
        <ecNumber evidence="2">2.7.13.3</ecNumber>
    </recommendedName>
</protein>
<dbReference type="InterPro" id="IPR003661">
    <property type="entry name" value="HisK_dim/P_dom"/>
</dbReference>
<reference evidence="8 9" key="1">
    <citation type="submission" date="2016-12" db="EMBL/GenBank/DDBJ databases">
        <title>Trade-off between light-utilization and light-protection in marine flavobacteria.</title>
        <authorList>
            <person name="Kumagai Y."/>
            <person name="Yoshizawa S."/>
            <person name="Kogure K."/>
            <person name="Iwasaki W."/>
        </authorList>
    </citation>
    <scope>NUCLEOTIDE SEQUENCE [LARGE SCALE GENOMIC DNA]</scope>
    <source>
        <strain evidence="8 9">ATCC 43844</strain>
    </source>
</reference>
<keyword evidence="5" id="KW-0418">Kinase</keyword>
<dbReference type="PROSITE" id="PS50109">
    <property type="entry name" value="HIS_KIN"/>
    <property type="match status" value="1"/>
</dbReference>
<keyword evidence="4" id="KW-0808">Transferase</keyword>
<dbReference type="Pfam" id="PF02518">
    <property type="entry name" value="HATPase_c"/>
    <property type="match status" value="1"/>
</dbReference>
<dbReference type="EC" id="2.7.13.3" evidence="2"/>
<feature type="transmembrane region" description="Helical" evidence="6">
    <location>
        <begin position="127"/>
        <end position="144"/>
    </location>
</feature>
<dbReference type="Proteomes" id="UP000239068">
    <property type="component" value="Unassembled WGS sequence"/>
</dbReference>
<evidence type="ECO:0000259" key="7">
    <source>
        <dbReference type="PROSITE" id="PS50109"/>
    </source>
</evidence>
<evidence type="ECO:0000256" key="2">
    <source>
        <dbReference type="ARBA" id="ARBA00012438"/>
    </source>
</evidence>
<organism evidence="8 9">
    <name type="scientific">Polaribacter glomeratus</name>
    <dbReference type="NCBI Taxonomy" id="102"/>
    <lineage>
        <taxon>Bacteria</taxon>
        <taxon>Pseudomonadati</taxon>
        <taxon>Bacteroidota</taxon>
        <taxon>Flavobacteriia</taxon>
        <taxon>Flavobacteriales</taxon>
        <taxon>Flavobacteriaceae</taxon>
    </lineage>
</organism>
<dbReference type="SUPFAM" id="SSF55874">
    <property type="entry name" value="ATPase domain of HSP90 chaperone/DNA topoisomerase II/histidine kinase"/>
    <property type="match status" value="1"/>
</dbReference>
<dbReference type="InterPro" id="IPR004358">
    <property type="entry name" value="Sig_transdc_His_kin-like_C"/>
</dbReference>
<dbReference type="CDD" id="cd00082">
    <property type="entry name" value="HisKA"/>
    <property type="match status" value="1"/>
</dbReference>
<dbReference type="GO" id="GO:0030295">
    <property type="term" value="F:protein kinase activator activity"/>
    <property type="evidence" value="ECO:0007669"/>
    <property type="project" value="TreeGrafter"/>
</dbReference>
<dbReference type="EMBL" id="MSCM01000001">
    <property type="protein sequence ID" value="PQJ82656.1"/>
    <property type="molecule type" value="Genomic_DNA"/>
</dbReference>
<feature type="transmembrane region" description="Helical" evidence="6">
    <location>
        <begin position="52"/>
        <end position="71"/>
    </location>
</feature>
<dbReference type="InterPro" id="IPR050351">
    <property type="entry name" value="BphY/WalK/GraS-like"/>
</dbReference>
<dbReference type="InterPro" id="IPR036097">
    <property type="entry name" value="HisK_dim/P_sf"/>
</dbReference>
<evidence type="ECO:0000256" key="6">
    <source>
        <dbReference type="SAM" id="Phobius"/>
    </source>
</evidence>
<dbReference type="AlphaFoldDB" id="A0A2S7WYR0"/>
<keyword evidence="3" id="KW-0597">Phosphoprotein</keyword>
<evidence type="ECO:0000256" key="3">
    <source>
        <dbReference type="ARBA" id="ARBA00022553"/>
    </source>
</evidence>
<dbReference type="Gene3D" id="1.10.287.130">
    <property type="match status" value="1"/>
</dbReference>
<comment type="catalytic activity">
    <reaction evidence="1">
        <text>ATP + protein L-histidine = ADP + protein N-phospho-L-histidine.</text>
        <dbReference type="EC" id="2.7.13.3"/>
    </reaction>
</comment>
<dbReference type="PRINTS" id="PR00344">
    <property type="entry name" value="BCTRLSENSOR"/>
</dbReference>
<feature type="transmembrane region" description="Helical" evidence="6">
    <location>
        <begin position="78"/>
        <end position="97"/>
    </location>
</feature>
<dbReference type="GO" id="GO:0000156">
    <property type="term" value="F:phosphorelay response regulator activity"/>
    <property type="evidence" value="ECO:0007669"/>
    <property type="project" value="TreeGrafter"/>
</dbReference>
<keyword evidence="6" id="KW-0472">Membrane</keyword>
<dbReference type="SUPFAM" id="SSF47384">
    <property type="entry name" value="Homodimeric domain of signal transducing histidine kinase"/>
    <property type="match status" value="1"/>
</dbReference>
<feature type="transmembrane region" description="Helical" evidence="6">
    <location>
        <begin position="156"/>
        <end position="177"/>
    </location>
</feature>
<dbReference type="InterPro" id="IPR003594">
    <property type="entry name" value="HATPase_dom"/>
</dbReference>
<feature type="transmembrane region" description="Helical" evidence="6">
    <location>
        <begin position="103"/>
        <end position="122"/>
    </location>
</feature>
<dbReference type="SMART" id="SM00388">
    <property type="entry name" value="HisKA"/>
    <property type="match status" value="1"/>
</dbReference>
<evidence type="ECO:0000256" key="4">
    <source>
        <dbReference type="ARBA" id="ARBA00022679"/>
    </source>
</evidence>
<feature type="transmembrane region" description="Helical" evidence="6">
    <location>
        <begin position="21"/>
        <end position="40"/>
    </location>
</feature>
<keyword evidence="9" id="KW-1185">Reference proteome</keyword>
<keyword evidence="6" id="KW-0812">Transmembrane</keyword>
<dbReference type="InterPro" id="IPR005467">
    <property type="entry name" value="His_kinase_dom"/>
</dbReference>
<evidence type="ECO:0000313" key="9">
    <source>
        <dbReference type="Proteomes" id="UP000239068"/>
    </source>
</evidence>
<dbReference type="PANTHER" id="PTHR42878:SF15">
    <property type="entry name" value="BACTERIOPHYTOCHROME"/>
    <property type="match status" value="1"/>
</dbReference>
<evidence type="ECO:0000256" key="5">
    <source>
        <dbReference type="ARBA" id="ARBA00022777"/>
    </source>
</evidence>
<dbReference type="Pfam" id="PF00512">
    <property type="entry name" value="HisKA"/>
    <property type="match status" value="1"/>
</dbReference>
<dbReference type="PANTHER" id="PTHR42878">
    <property type="entry name" value="TWO-COMPONENT HISTIDINE KINASE"/>
    <property type="match status" value="1"/>
</dbReference>
<dbReference type="GO" id="GO:0000155">
    <property type="term" value="F:phosphorelay sensor kinase activity"/>
    <property type="evidence" value="ECO:0007669"/>
    <property type="project" value="InterPro"/>
</dbReference>
<feature type="domain" description="Histidine kinase" evidence="7">
    <location>
        <begin position="219"/>
        <end position="427"/>
    </location>
</feature>
<gene>
    <name evidence="8" type="ORF">BTO16_08750</name>
</gene>
<sequence length="427" mass="49558">MNKFQKTIRKLGKVEDFEIKNNSLVLFLIGPSLFIYSHFINNYGIDTVKIQGARELFALLFLIVSILPFIFKQRIKHYFGWIVFLIMLLFSHHLIINLSINDFNIQFLLGFYVFNFGAILLFNNRTFINFFLVTTFAHLLQKMMVSNIDTVTFKAILSSFTLLYIFSFIILSGSTLFRKKIARLNKTLNKKSKLKTLDLEKKAKDLQEKNFDLEEFAKVVSHDLKTPLRNVLALSNWLQQDIEDNNTESIVTHLKLIEKEVIQMDLILEGVLKYSLQNEVSSSNEKVNLDDLVNDLKRLCENDKCSIIIKKELPVLEINKTQIQLVFQNLFQNAIKFNDKEICKVIVDYSLKDEFYTFSVADNGVGIEEKYYTKIFTLFQKLDIEKDTNSMGIGLSVVKKIINTNKGEIYLISKLNVGTTFYFTIPV</sequence>
<dbReference type="GO" id="GO:0007234">
    <property type="term" value="P:osmosensory signaling via phosphorelay pathway"/>
    <property type="evidence" value="ECO:0007669"/>
    <property type="project" value="TreeGrafter"/>
</dbReference>
<proteinExistence type="predicted"/>
<evidence type="ECO:0000313" key="8">
    <source>
        <dbReference type="EMBL" id="PQJ82656.1"/>
    </source>
</evidence>
<accession>A0A2S7WYR0</accession>